<dbReference type="STRING" id="797299.HALLA_10915"/>
<dbReference type="AlphaFoldDB" id="W0JL50"/>
<keyword evidence="3" id="KW-1185">Reference proteome</keyword>
<dbReference type="InterPro" id="IPR055969">
    <property type="entry name" value="DUF7547"/>
</dbReference>
<dbReference type="RefSeq" id="WP_049952500.1">
    <property type="nucleotide sequence ID" value="NZ_CP007055.1"/>
</dbReference>
<dbReference type="EMBL" id="CP007055">
    <property type="protein sequence ID" value="AHF99293.1"/>
    <property type="molecule type" value="Genomic_DNA"/>
</dbReference>
<feature type="compositionally biased region" description="Acidic residues" evidence="1">
    <location>
        <begin position="182"/>
        <end position="194"/>
    </location>
</feature>
<gene>
    <name evidence="2" type="ORF">HALLA_10915</name>
</gene>
<evidence type="ECO:0000256" key="1">
    <source>
        <dbReference type="SAM" id="MobiDB-lite"/>
    </source>
</evidence>
<feature type="compositionally biased region" description="Low complexity" evidence="1">
    <location>
        <begin position="234"/>
        <end position="244"/>
    </location>
</feature>
<dbReference type="eggNOG" id="arCOG06243">
    <property type="taxonomic scope" value="Archaea"/>
</dbReference>
<dbReference type="KEGG" id="hlr:HALLA_10915"/>
<dbReference type="PATRIC" id="fig|797299.3.peg.1215"/>
<dbReference type="Proteomes" id="UP000019024">
    <property type="component" value="Chromosome"/>
</dbReference>
<reference evidence="2 3" key="1">
    <citation type="submission" date="2014-01" db="EMBL/GenBank/DDBJ databases">
        <authorList>
            <consortium name="DOE Joint Genome Institute"/>
            <person name="Anderson I."/>
            <person name="Huntemann M."/>
            <person name="Han J."/>
            <person name="Chen A."/>
            <person name="Kyrpides N."/>
            <person name="Mavromatis K."/>
            <person name="Markowitz V."/>
            <person name="Palaniappan K."/>
            <person name="Ivanova N."/>
            <person name="Schaumberg A."/>
            <person name="Pati A."/>
            <person name="Liolios K."/>
            <person name="Nordberg H.P."/>
            <person name="Cantor M.N."/>
            <person name="Hua S.X."/>
            <person name="Woyke T."/>
        </authorList>
    </citation>
    <scope>NUCLEOTIDE SEQUENCE [LARGE SCALE GENOMIC DNA]</scope>
    <source>
        <strain evidence="2 3">XH-48</strain>
    </source>
</reference>
<feature type="compositionally biased region" description="Acidic residues" evidence="1">
    <location>
        <begin position="202"/>
        <end position="219"/>
    </location>
</feature>
<feature type="region of interest" description="Disordered" evidence="1">
    <location>
        <begin position="152"/>
        <end position="244"/>
    </location>
</feature>
<dbReference type="GeneID" id="25144972"/>
<sequence length="244" mass="26765">MTDRDEDLAEAVRELSETIDELRAELEPRRRRSPLRPPTPRELLRVADEFAIPAALTVLKANVRALEAFQRGIKLVQTERDARDRTKTAAKSTEKRAKKLRKTTVSQLDTVLEELQRGVSEGSVPADERVAGLLAEARNLRDDVDRRLQEVAEQTEANEAQSIEIDGEDTESDGAGDVNVDAADESNVDVDAELETLKDQFTDDDDDDRPSEGDGDDSPGDGNGRGTDDDNNADDGNNADDAGH</sequence>
<accession>W0JL50</accession>
<dbReference type="HOGENOM" id="CLU_073527_0_0_2"/>
<name>W0JL50_9EURY</name>
<evidence type="ECO:0000313" key="3">
    <source>
        <dbReference type="Proteomes" id="UP000019024"/>
    </source>
</evidence>
<feature type="compositionally biased region" description="Acidic residues" evidence="1">
    <location>
        <begin position="165"/>
        <end position="174"/>
    </location>
</feature>
<protein>
    <submittedName>
        <fullName evidence="2">Uncharacterized protein</fullName>
    </submittedName>
</protein>
<organism evidence="2 3">
    <name type="scientific">Halostagnicola larsenii XH-48</name>
    <dbReference type="NCBI Taxonomy" id="797299"/>
    <lineage>
        <taxon>Archaea</taxon>
        <taxon>Methanobacteriati</taxon>
        <taxon>Methanobacteriota</taxon>
        <taxon>Stenosarchaea group</taxon>
        <taxon>Halobacteria</taxon>
        <taxon>Halobacteriales</taxon>
        <taxon>Natrialbaceae</taxon>
        <taxon>Halostagnicola</taxon>
    </lineage>
</organism>
<proteinExistence type="predicted"/>
<dbReference type="OrthoDB" id="157587at2157"/>
<dbReference type="Pfam" id="PF24414">
    <property type="entry name" value="DUF7547"/>
    <property type="match status" value="1"/>
</dbReference>
<evidence type="ECO:0000313" key="2">
    <source>
        <dbReference type="EMBL" id="AHF99293.1"/>
    </source>
</evidence>